<comment type="caution">
    <text evidence="1">The sequence shown here is derived from an EMBL/GenBank/DDBJ whole genome shotgun (WGS) entry which is preliminary data.</text>
</comment>
<gene>
    <name evidence="1" type="ORF">GCM10022204_26840</name>
</gene>
<name>A0ABP7DM92_9ACTN</name>
<proteinExistence type="predicted"/>
<evidence type="ECO:0000313" key="1">
    <source>
        <dbReference type="EMBL" id="GAA3707557.1"/>
    </source>
</evidence>
<dbReference type="Proteomes" id="UP001500051">
    <property type="component" value="Unassembled WGS sequence"/>
</dbReference>
<keyword evidence="2" id="KW-1185">Reference proteome</keyword>
<protein>
    <submittedName>
        <fullName evidence="1">Uncharacterized protein</fullName>
    </submittedName>
</protein>
<reference evidence="2" key="1">
    <citation type="journal article" date="2019" name="Int. J. Syst. Evol. Microbiol.">
        <title>The Global Catalogue of Microorganisms (GCM) 10K type strain sequencing project: providing services to taxonomists for standard genome sequencing and annotation.</title>
        <authorList>
            <consortium name="The Broad Institute Genomics Platform"/>
            <consortium name="The Broad Institute Genome Sequencing Center for Infectious Disease"/>
            <person name="Wu L."/>
            <person name="Ma J."/>
        </authorList>
    </citation>
    <scope>NUCLEOTIDE SEQUENCE [LARGE SCALE GENOMIC DNA]</scope>
    <source>
        <strain evidence="2">JCM 16548</strain>
    </source>
</reference>
<organism evidence="1 2">
    <name type="scientific">Microlunatus aurantiacus</name>
    <dbReference type="NCBI Taxonomy" id="446786"/>
    <lineage>
        <taxon>Bacteria</taxon>
        <taxon>Bacillati</taxon>
        <taxon>Actinomycetota</taxon>
        <taxon>Actinomycetes</taxon>
        <taxon>Propionibacteriales</taxon>
        <taxon>Propionibacteriaceae</taxon>
        <taxon>Microlunatus</taxon>
    </lineage>
</organism>
<sequence>MIAIRSGMVVILADAADTGLLRRARRVLFVAIERPSTDNAPTEQKRIDQTLRWILVRPARENARSKGFM</sequence>
<accession>A0ABP7DM92</accession>
<dbReference type="EMBL" id="BAAAYX010000011">
    <property type="protein sequence ID" value="GAA3707557.1"/>
    <property type="molecule type" value="Genomic_DNA"/>
</dbReference>
<evidence type="ECO:0000313" key="2">
    <source>
        <dbReference type="Proteomes" id="UP001500051"/>
    </source>
</evidence>